<dbReference type="EMBL" id="JADPIE010000004">
    <property type="protein sequence ID" value="MBF8437034.1"/>
    <property type="molecule type" value="Genomic_DNA"/>
</dbReference>
<protein>
    <recommendedName>
        <fullName evidence="4">Bacterial repeat domain-containing protein</fullName>
    </recommendedName>
</protein>
<keyword evidence="3" id="KW-1185">Reference proteome</keyword>
<comment type="caution">
    <text evidence="2">The sequence shown here is derived from an EMBL/GenBank/DDBJ whole genome shotgun (WGS) entry which is preliminary data.</text>
</comment>
<feature type="region of interest" description="Disordered" evidence="1">
    <location>
        <begin position="167"/>
        <end position="186"/>
    </location>
</feature>
<feature type="compositionally biased region" description="Low complexity" evidence="1">
    <location>
        <begin position="169"/>
        <end position="178"/>
    </location>
</feature>
<dbReference type="PROSITE" id="PS51257">
    <property type="entry name" value="PROKAR_LIPOPROTEIN"/>
    <property type="match status" value="1"/>
</dbReference>
<sequence>MAGYLKKFGVILIILVLLPVLSSCDGLQDEAEIEYNYLNISADNQYGVEQIEPDLGRYRYEDGAVVEIEFAEAAGYEFLGWEGDDSGDVAGSDGDYSIQLDGDKNIRAALRLNEFKPLEIDFSGIEPIDYTDTDDITGVPHNLEDVTIFFNNALYPDNELEVRIEKVNDNGNDNGNDTGDNDQDEDIIETNNVEIDENKIEISLTDWRDRFFTDEDQDEYLEFAEEYQLIVETPYDDYIIDVDNREYQNDEIVVNFMVEEPYPETPENVRIERKGDDYEISWQRSRANAQIDVDEYVKEYRLYKFTGESDFTEDDADEEIEIDVDNPDDKKVIRYEGEIQDTENIYYRVKAINEYDNDSGLSETVELD</sequence>
<accession>A0A931AUR2</accession>
<organism evidence="2 3">
    <name type="scientific">Halonatronomonas betaini</name>
    <dbReference type="NCBI Taxonomy" id="2778430"/>
    <lineage>
        <taxon>Bacteria</taxon>
        <taxon>Bacillati</taxon>
        <taxon>Bacillota</taxon>
        <taxon>Clostridia</taxon>
        <taxon>Halanaerobiales</taxon>
        <taxon>Halarsenatibacteraceae</taxon>
        <taxon>Halonatronomonas</taxon>
    </lineage>
</organism>
<dbReference type="Proteomes" id="UP000621436">
    <property type="component" value="Unassembled WGS sequence"/>
</dbReference>
<evidence type="ECO:0000256" key="1">
    <source>
        <dbReference type="SAM" id="MobiDB-lite"/>
    </source>
</evidence>
<dbReference type="RefSeq" id="WP_270453964.1">
    <property type="nucleotide sequence ID" value="NZ_JADPIE010000004.1"/>
</dbReference>
<evidence type="ECO:0000313" key="3">
    <source>
        <dbReference type="Proteomes" id="UP000621436"/>
    </source>
</evidence>
<dbReference type="Gene3D" id="2.60.40.10">
    <property type="entry name" value="Immunoglobulins"/>
    <property type="match status" value="1"/>
</dbReference>
<dbReference type="AlphaFoldDB" id="A0A931AUR2"/>
<gene>
    <name evidence="2" type="ORF">I0Q91_08095</name>
</gene>
<evidence type="ECO:0000313" key="2">
    <source>
        <dbReference type="EMBL" id="MBF8437034.1"/>
    </source>
</evidence>
<reference evidence="2" key="1">
    <citation type="submission" date="2020-11" db="EMBL/GenBank/DDBJ databases">
        <title>Halonatronomonas betainensis gen. nov., sp. nov. a novel haloalkaliphilic representative of the family Halanaerobiacae capable of betaine degradation.</title>
        <authorList>
            <person name="Boltyanskaya Y."/>
            <person name="Kevbrin V."/>
            <person name="Detkova E."/>
            <person name="Grouzdev D.S."/>
            <person name="Koziaeva V."/>
            <person name="Zhilina T."/>
        </authorList>
    </citation>
    <scope>NUCLEOTIDE SEQUENCE</scope>
    <source>
        <strain evidence="2">Z-7014</strain>
    </source>
</reference>
<evidence type="ECO:0008006" key="4">
    <source>
        <dbReference type="Google" id="ProtNLM"/>
    </source>
</evidence>
<dbReference type="InterPro" id="IPR013783">
    <property type="entry name" value="Ig-like_fold"/>
</dbReference>
<name>A0A931AUR2_9FIRM</name>
<proteinExistence type="predicted"/>